<evidence type="ECO:0000313" key="4">
    <source>
        <dbReference type="Proteomes" id="UP000321892"/>
    </source>
</evidence>
<dbReference type="RefSeq" id="WP_036087897.1">
    <property type="nucleotide sequence ID" value="NZ_AP019823.1"/>
</dbReference>
<feature type="region of interest" description="Disordered" evidence="1">
    <location>
        <begin position="125"/>
        <end position="173"/>
    </location>
</feature>
<dbReference type="AlphaFoldDB" id="A0A510JM34"/>
<organism evidence="3 4">
    <name type="scientific">Leptotrichia hofstadii</name>
    <dbReference type="NCBI Taxonomy" id="157688"/>
    <lineage>
        <taxon>Bacteria</taxon>
        <taxon>Fusobacteriati</taxon>
        <taxon>Fusobacteriota</taxon>
        <taxon>Fusobacteriia</taxon>
        <taxon>Fusobacteriales</taxon>
        <taxon>Leptotrichiaceae</taxon>
        <taxon>Leptotrichia</taxon>
    </lineage>
</organism>
<feature type="compositionally biased region" description="Polar residues" evidence="1">
    <location>
        <begin position="127"/>
        <end position="143"/>
    </location>
</feature>
<keyword evidence="4" id="KW-1185">Reference proteome</keyword>
<gene>
    <name evidence="3" type="ORF">JCM16775_1533</name>
</gene>
<dbReference type="Proteomes" id="UP000321892">
    <property type="component" value="Chromosome"/>
</dbReference>
<feature type="transmembrane region" description="Helical" evidence="2">
    <location>
        <begin position="89"/>
        <end position="108"/>
    </location>
</feature>
<protein>
    <submittedName>
        <fullName evidence="3">Uncharacterized protein</fullName>
    </submittedName>
</protein>
<keyword evidence="2" id="KW-1133">Transmembrane helix</keyword>
<dbReference type="OrthoDB" id="82409at2"/>
<proteinExistence type="predicted"/>
<dbReference type="EMBL" id="AP019823">
    <property type="protein sequence ID" value="BBM38823.1"/>
    <property type="molecule type" value="Genomic_DNA"/>
</dbReference>
<keyword evidence="2" id="KW-0812">Transmembrane</keyword>
<accession>A0A510JM34</accession>
<feature type="compositionally biased region" description="Basic and acidic residues" evidence="1">
    <location>
        <begin position="150"/>
        <end position="173"/>
    </location>
</feature>
<keyword evidence="2" id="KW-0472">Membrane</keyword>
<evidence type="ECO:0000256" key="1">
    <source>
        <dbReference type="SAM" id="MobiDB-lite"/>
    </source>
</evidence>
<dbReference type="KEGG" id="lhf:JCM16775_1533"/>
<evidence type="ECO:0000256" key="2">
    <source>
        <dbReference type="SAM" id="Phobius"/>
    </source>
</evidence>
<name>A0A510JM34_9FUSO</name>
<sequence length="285" mass="31985">MDDSQFGEDAKERLEKEIEELKRQKEIQDLQKEKEELEKTVYGGVGGSSATNTGKTEESARKTGNSKGNEEEDEEEVEEKYLSNRMTTILAALVAIFIVIVGSGIFYLRSQNKKKKENLKKEMAAISKNQNMPTVTSPQTSTAETVQQQEQKKAEQPKDEQKEETPKESNEKLVVRSPIGVKKGSYCVNPNPAESAFGTDTVDDSFAEHGYMADIAFENCVINSGDSVKNTGPVTITVSLAEEKNYDAVMNRNKWYLENGQINRISGRDSSFLYFNGWLMYKQSN</sequence>
<reference evidence="3 4" key="1">
    <citation type="submission" date="2019-07" db="EMBL/GenBank/DDBJ databases">
        <title>Complete Genome Sequence of Leptotrichia hofstadii Strain JCM16775.</title>
        <authorList>
            <person name="Watanabe S."/>
            <person name="Cui L."/>
        </authorList>
    </citation>
    <scope>NUCLEOTIDE SEQUENCE [LARGE SCALE GENOMIC DNA]</scope>
    <source>
        <strain evidence="3 4">JCM16775</strain>
    </source>
</reference>
<feature type="region of interest" description="Disordered" evidence="1">
    <location>
        <begin position="37"/>
        <end position="79"/>
    </location>
</feature>
<evidence type="ECO:0000313" key="3">
    <source>
        <dbReference type="EMBL" id="BBM38823.1"/>
    </source>
</evidence>